<dbReference type="EMBL" id="GBXM01074764">
    <property type="protein sequence ID" value="JAH33813.1"/>
    <property type="molecule type" value="Transcribed_RNA"/>
</dbReference>
<sequence>MIEIYILTLTPASFLCFWMHNRKETNTELK</sequence>
<proteinExistence type="predicted"/>
<evidence type="ECO:0000313" key="1">
    <source>
        <dbReference type="EMBL" id="JAH33813.1"/>
    </source>
</evidence>
<dbReference type="AlphaFoldDB" id="A0A0E9RZY3"/>
<accession>A0A0E9RZY3</accession>
<organism evidence="1">
    <name type="scientific">Anguilla anguilla</name>
    <name type="common">European freshwater eel</name>
    <name type="synonym">Muraena anguilla</name>
    <dbReference type="NCBI Taxonomy" id="7936"/>
    <lineage>
        <taxon>Eukaryota</taxon>
        <taxon>Metazoa</taxon>
        <taxon>Chordata</taxon>
        <taxon>Craniata</taxon>
        <taxon>Vertebrata</taxon>
        <taxon>Euteleostomi</taxon>
        <taxon>Actinopterygii</taxon>
        <taxon>Neopterygii</taxon>
        <taxon>Teleostei</taxon>
        <taxon>Anguilliformes</taxon>
        <taxon>Anguillidae</taxon>
        <taxon>Anguilla</taxon>
    </lineage>
</organism>
<reference evidence="1" key="2">
    <citation type="journal article" date="2015" name="Fish Shellfish Immunol.">
        <title>Early steps in the European eel (Anguilla anguilla)-Vibrio vulnificus interaction in the gills: Role of the RtxA13 toxin.</title>
        <authorList>
            <person name="Callol A."/>
            <person name="Pajuelo D."/>
            <person name="Ebbesson L."/>
            <person name="Teles M."/>
            <person name="MacKenzie S."/>
            <person name="Amaro C."/>
        </authorList>
    </citation>
    <scope>NUCLEOTIDE SEQUENCE</scope>
</reference>
<name>A0A0E9RZY3_ANGAN</name>
<reference evidence="1" key="1">
    <citation type="submission" date="2014-11" db="EMBL/GenBank/DDBJ databases">
        <authorList>
            <person name="Amaro Gonzalez C."/>
        </authorList>
    </citation>
    <scope>NUCLEOTIDE SEQUENCE</scope>
</reference>
<protein>
    <submittedName>
        <fullName evidence="1">Uncharacterized protein</fullName>
    </submittedName>
</protein>